<dbReference type="EMBL" id="VICG01000003">
    <property type="protein sequence ID" value="KAA8573705.1"/>
    <property type="molecule type" value="Genomic_DNA"/>
</dbReference>
<protein>
    <submittedName>
        <fullName evidence="2">Uncharacterized protein</fullName>
    </submittedName>
</protein>
<evidence type="ECO:0000313" key="3">
    <source>
        <dbReference type="Proteomes" id="UP000322873"/>
    </source>
</evidence>
<evidence type="ECO:0000313" key="2">
    <source>
        <dbReference type="EMBL" id="KAA8573705.1"/>
    </source>
</evidence>
<name>A0A5M9K4E7_MONFR</name>
<organism evidence="2 3">
    <name type="scientific">Monilinia fructicola</name>
    <name type="common">Brown rot fungus</name>
    <name type="synonym">Ciboria fructicola</name>
    <dbReference type="NCBI Taxonomy" id="38448"/>
    <lineage>
        <taxon>Eukaryota</taxon>
        <taxon>Fungi</taxon>
        <taxon>Dikarya</taxon>
        <taxon>Ascomycota</taxon>
        <taxon>Pezizomycotina</taxon>
        <taxon>Leotiomycetes</taxon>
        <taxon>Helotiales</taxon>
        <taxon>Sclerotiniaceae</taxon>
        <taxon>Monilinia</taxon>
    </lineage>
</organism>
<feature type="compositionally biased region" description="Polar residues" evidence="1">
    <location>
        <begin position="140"/>
        <end position="152"/>
    </location>
</feature>
<dbReference type="VEuPathDB" id="FungiDB:MFRU_001g03480"/>
<proteinExistence type="predicted"/>
<accession>A0A5M9K4E7</accession>
<reference evidence="2 3" key="1">
    <citation type="submission" date="2019-06" db="EMBL/GenBank/DDBJ databases">
        <title>Genome Sequence of the Brown Rot Fungal Pathogen Monilinia fructicola.</title>
        <authorList>
            <person name="De Miccolis Angelini R.M."/>
            <person name="Landi L."/>
            <person name="Abate D."/>
            <person name="Pollastro S."/>
            <person name="Romanazzi G."/>
            <person name="Faretra F."/>
        </authorList>
    </citation>
    <scope>NUCLEOTIDE SEQUENCE [LARGE SCALE GENOMIC DNA]</scope>
    <source>
        <strain evidence="2 3">Mfrc123</strain>
    </source>
</reference>
<dbReference type="Proteomes" id="UP000322873">
    <property type="component" value="Unassembled WGS sequence"/>
</dbReference>
<keyword evidence="3" id="KW-1185">Reference proteome</keyword>
<sequence length="160" mass="16903">MAPAPMTRPPAYKPQVVIDLTGEDEDITSGPVLPHSNHGLILACPYCNNRFAPILPANPPSKVTTMPTHNGLGYAPILPGATIANRYPQPREVPPSANTFATKRLDQNGGKDIGPFSYQEPGSIIKNASKRRRTAGDIGGNSSNQAPQSTIPNALLNGGQ</sequence>
<feature type="region of interest" description="Disordered" evidence="1">
    <location>
        <begin position="87"/>
        <end position="160"/>
    </location>
</feature>
<comment type="caution">
    <text evidence="2">The sequence shown here is derived from an EMBL/GenBank/DDBJ whole genome shotgun (WGS) entry which is preliminary data.</text>
</comment>
<evidence type="ECO:0000256" key="1">
    <source>
        <dbReference type="SAM" id="MobiDB-lite"/>
    </source>
</evidence>
<gene>
    <name evidence="2" type="ORF">EYC84_005276</name>
</gene>
<dbReference type="AlphaFoldDB" id="A0A5M9K4E7"/>